<dbReference type="InterPro" id="IPR050407">
    <property type="entry name" value="Geranylgeranyl_reductase"/>
</dbReference>
<gene>
    <name evidence="2" type="ORF">SAMN05216354_1458</name>
</gene>
<dbReference type="PRINTS" id="PR00420">
    <property type="entry name" value="RNGMNOXGNASE"/>
</dbReference>
<dbReference type="PANTHER" id="PTHR42685">
    <property type="entry name" value="GERANYLGERANYL DIPHOSPHATE REDUCTASE"/>
    <property type="match status" value="1"/>
</dbReference>
<organism evidence="2 3">
    <name type="scientific">Xylanibacter ruminicola</name>
    <name type="common">Prevotella ruminicola</name>
    <dbReference type="NCBI Taxonomy" id="839"/>
    <lineage>
        <taxon>Bacteria</taxon>
        <taxon>Pseudomonadati</taxon>
        <taxon>Bacteroidota</taxon>
        <taxon>Bacteroidia</taxon>
        <taxon>Bacteroidales</taxon>
        <taxon>Prevotellaceae</taxon>
        <taxon>Xylanibacter</taxon>
    </lineage>
</organism>
<dbReference type="InterPro" id="IPR036188">
    <property type="entry name" value="FAD/NAD-bd_sf"/>
</dbReference>
<accession>A0A1H5UGL9</accession>
<dbReference type="AlphaFoldDB" id="A0A1H5UGL9"/>
<dbReference type="Pfam" id="PF01494">
    <property type="entry name" value="FAD_binding_3"/>
    <property type="match status" value="1"/>
</dbReference>
<dbReference type="Gene3D" id="3.50.50.60">
    <property type="entry name" value="FAD/NAD(P)-binding domain"/>
    <property type="match status" value="1"/>
</dbReference>
<dbReference type="EMBL" id="FNUV01000003">
    <property type="protein sequence ID" value="SEF74195.1"/>
    <property type="molecule type" value="Genomic_DNA"/>
</dbReference>
<proteinExistence type="predicted"/>
<evidence type="ECO:0000259" key="1">
    <source>
        <dbReference type="Pfam" id="PF01494"/>
    </source>
</evidence>
<dbReference type="Proteomes" id="UP000236735">
    <property type="component" value="Unassembled WGS sequence"/>
</dbReference>
<evidence type="ECO:0000313" key="2">
    <source>
        <dbReference type="EMBL" id="SEF74195.1"/>
    </source>
</evidence>
<evidence type="ECO:0000313" key="3">
    <source>
        <dbReference type="Proteomes" id="UP000236735"/>
    </source>
</evidence>
<dbReference type="InterPro" id="IPR002938">
    <property type="entry name" value="FAD-bd"/>
</dbReference>
<dbReference type="RefSeq" id="WP_103915531.1">
    <property type="nucleotide sequence ID" value="NZ_FNUV01000003.1"/>
</dbReference>
<protein>
    <submittedName>
        <fullName evidence="2">Dehydrogenase (Flavoprotein)</fullName>
    </submittedName>
</protein>
<feature type="domain" description="FAD-binding" evidence="1">
    <location>
        <begin position="4"/>
        <end position="158"/>
    </location>
</feature>
<dbReference type="PANTHER" id="PTHR42685:SF22">
    <property type="entry name" value="CONDITIONED MEDIUM FACTOR RECEPTOR 1"/>
    <property type="match status" value="1"/>
</dbReference>
<name>A0A1H5UGL9_XYLRU</name>
<reference evidence="2 3" key="1">
    <citation type="submission" date="2016-10" db="EMBL/GenBank/DDBJ databases">
        <authorList>
            <person name="de Groot N.N."/>
        </authorList>
    </citation>
    <scope>NUCLEOTIDE SEQUENCE [LARGE SCALE GENOMIC DNA]</scope>
    <source>
        <strain evidence="2 3">AR32</strain>
    </source>
</reference>
<dbReference type="SUPFAM" id="SSF51905">
    <property type="entry name" value="FAD/NAD(P)-binding domain"/>
    <property type="match status" value="1"/>
</dbReference>
<sequence length="347" mass="39293">MKHVDVLIIGAGPAGSVCGSLLKQAGVDCLIVDRASFPRDKVCGGGLTVKAWRLLDMLLPGIKYEYRPITRMRCQFENDPVCEFQAEYAIRMTRRKDFDYALLQYYQAHGGELMKGSFERFEQQADGRVLVTLKSGEQISCRYLIAADGAGSLIRRQIHGAPKLHALFLEQYNEGETDNDVFVHFSSNYKPGVFYKFSSLGRDMYGFASLESNEDFPRHKAKFCETLTKFGVPLGQIRGAYIPLNTVPPTADNVILIGDAGGFANKLTGEGLYDAFKTAANAKRAIVEGIPFREANAEEFRKMEHQVKVFKFFFSPIGWRLIRWGMRYPKVIKWLFDAKMKRETFRA</sequence>
<dbReference type="GO" id="GO:0071949">
    <property type="term" value="F:FAD binding"/>
    <property type="evidence" value="ECO:0007669"/>
    <property type="project" value="InterPro"/>
</dbReference>